<keyword evidence="2" id="KW-1185">Reference proteome</keyword>
<comment type="caution">
    <text evidence="1">The sequence shown here is derived from an EMBL/GenBank/DDBJ whole genome shotgun (WGS) entry which is preliminary data.</text>
</comment>
<dbReference type="InterPro" id="IPR036412">
    <property type="entry name" value="HAD-like_sf"/>
</dbReference>
<dbReference type="RefSeq" id="WP_190788773.1">
    <property type="nucleotide sequence ID" value="NZ_JACXLC010000001.1"/>
</dbReference>
<evidence type="ECO:0000313" key="2">
    <source>
        <dbReference type="Proteomes" id="UP000635384"/>
    </source>
</evidence>
<dbReference type="Gene3D" id="3.40.50.1000">
    <property type="entry name" value="HAD superfamily/HAD-like"/>
    <property type="match status" value="1"/>
</dbReference>
<protein>
    <submittedName>
        <fullName evidence="1">HAD family hydrolase</fullName>
    </submittedName>
</protein>
<reference evidence="1 2" key="1">
    <citation type="submission" date="2020-09" db="EMBL/GenBank/DDBJ databases">
        <authorList>
            <person name="Yoon J.-W."/>
        </authorList>
    </citation>
    <scope>NUCLEOTIDE SEQUENCE [LARGE SCALE GENOMIC DNA]</scope>
    <source>
        <strain evidence="1 2">KMU-140</strain>
    </source>
</reference>
<dbReference type="EMBL" id="JACXLC010000001">
    <property type="protein sequence ID" value="MBD2843412.1"/>
    <property type="molecule type" value="Genomic_DNA"/>
</dbReference>
<proteinExistence type="predicted"/>
<dbReference type="InterPro" id="IPR023214">
    <property type="entry name" value="HAD_sf"/>
</dbReference>
<dbReference type="GO" id="GO:0016787">
    <property type="term" value="F:hydrolase activity"/>
    <property type="evidence" value="ECO:0007669"/>
    <property type="project" value="UniProtKB-KW"/>
</dbReference>
<name>A0ABR8KVG8_9SPHN</name>
<evidence type="ECO:0000313" key="1">
    <source>
        <dbReference type="EMBL" id="MBD2843412.1"/>
    </source>
</evidence>
<sequence length="209" mass="23382">MSRPLIISDCDEVLLHMVSHFKDWLEESQGVDFNLDGANFGEALRWQKSGELLEANEVWRMLGGFFDTEMERQLPIAGAVESINALGEHADVVILTNLVDKRRDMRAEQLASHGIDAPVYTNQGPKGPALRRIIEEHAPTRAVFIDDLPQHHLSVLETTPHVVRLHMCGEPMIAGSIDCAHKAGHADARIDRWAEALPWLMERLDGEPA</sequence>
<accession>A0ABR8KVG8</accession>
<dbReference type="SUPFAM" id="SSF56784">
    <property type="entry name" value="HAD-like"/>
    <property type="match status" value="1"/>
</dbReference>
<keyword evidence="1" id="KW-0378">Hydrolase</keyword>
<dbReference type="Proteomes" id="UP000635384">
    <property type="component" value="Unassembled WGS sequence"/>
</dbReference>
<gene>
    <name evidence="1" type="ORF">IB285_14215</name>
</gene>
<organism evidence="1 2">
    <name type="scientific">Erythrobacter rubeus</name>
    <dbReference type="NCBI Taxonomy" id="2760803"/>
    <lineage>
        <taxon>Bacteria</taxon>
        <taxon>Pseudomonadati</taxon>
        <taxon>Pseudomonadota</taxon>
        <taxon>Alphaproteobacteria</taxon>
        <taxon>Sphingomonadales</taxon>
        <taxon>Erythrobacteraceae</taxon>
        <taxon>Erythrobacter/Porphyrobacter group</taxon>
        <taxon>Erythrobacter</taxon>
    </lineage>
</organism>